<sequence length="82" mass="9358">METIRHKLRQPGYRLVDVRVSNIEDSKLPNQTQDGLGTFLIRHFHSRNTADVVSAPFSLKVQGLAVHFMDPRVWTSESPNVD</sequence>
<dbReference type="EMBL" id="BGPR01002861">
    <property type="protein sequence ID" value="GBM80122.1"/>
    <property type="molecule type" value="Genomic_DNA"/>
</dbReference>
<name>A0A4Y2IT70_ARAVE</name>
<accession>A0A4Y2IT70</accession>
<keyword evidence="2" id="KW-1185">Reference proteome</keyword>
<reference evidence="1 2" key="1">
    <citation type="journal article" date="2019" name="Sci. Rep.">
        <title>Orb-weaving spider Araneus ventricosus genome elucidates the spidroin gene catalogue.</title>
        <authorList>
            <person name="Kono N."/>
            <person name="Nakamura H."/>
            <person name="Ohtoshi R."/>
            <person name="Moran D.A.P."/>
            <person name="Shinohara A."/>
            <person name="Yoshida Y."/>
            <person name="Fujiwara M."/>
            <person name="Mori M."/>
            <person name="Tomita M."/>
            <person name="Arakawa K."/>
        </authorList>
    </citation>
    <scope>NUCLEOTIDE SEQUENCE [LARGE SCALE GENOMIC DNA]</scope>
</reference>
<dbReference type="Proteomes" id="UP000499080">
    <property type="component" value="Unassembled WGS sequence"/>
</dbReference>
<proteinExistence type="predicted"/>
<gene>
    <name evidence="1" type="ORF">AVEN_218283_1</name>
</gene>
<protein>
    <submittedName>
        <fullName evidence="1">Uncharacterized protein</fullName>
    </submittedName>
</protein>
<organism evidence="1 2">
    <name type="scientific">Araneus ventricosus</name>
    <name type="common">Orbweaver spider</name>
    <name type="synonym">Epeira ventricosa</name>
    <dbReference type="NCBI Taxonomy" id="182803"/>
    <lineage>
        <taxon>Eukaryota</taxon>
        <taxon>Metazoa</taxon>
        <taxon>Ecdysozoa</taxon>
        <taxon>Arthropoda</taxon>
        <taxon>Chelicerata</taxon>
        <taxon>Arachnida</taxon>
        <taxon>Araneae</taxon>
        <taxon>Araneomorphae</taxon>
        <taxon>Entelegynae</taxon>
        <taxon>Araneoidea</taxon>
        <taxon>Araneidae</taxon>
        <taxon>Araneus</taxon>
    </lineage>
</organism>
<evidence type="ECO:0000313" key="1">
    <source>
        <dbReference type="EMBL" id="GBM80122.1"/>
    </source>
</evidence>
<dbReference type="AlphaFoldDB" id="A0A4Y2IT70"/>
<comment type="caution">
    <text evidence="1">The sequence shown here is derived from an EMBL/GenBank/DDBJ whole genome shotgun (WGS) entry which is preliminary data.</text>
</comment>
<evidence type="ECO:0000313" key="2">
    <source>
        <dbReference type="Proteomes" id="UP000499080"/>
    </source>
</evidence>